<name>A0ABP0VVA8_9BRYO</name>
<dbReference type="EMBL" id="OZ020106">
    <property type="protein sequence ID" value="CAK9257866.1"/>
    <property type="molecule type" value="Genomic_DNA"/>
</dbReference>
<evidence type="ECO:0000313" key="9">
    <source>
        <dbReference type="EMBL" id="CAK9257866.1"/>
    </source>
</evidence>
<protein>
    <recommendedName>
        <fullName evidence="3 7">Glutaredoxin-dependent peroxiredoxin</fullName>
        <ecNumber evidence="3 7">1.11.1.25</ecNumber>
    </recommendedName>
</protein>
<dbReference type="CDD" id="cd03013">
    <property type="entry name" value="PRX5_like"/>
    <property type="match status" value="1"/>
</dbReference>
<comment type="similarity">
    <text evidence="2 7">Belongs to the peroxiredoxin family. Prx5 subfamily.</text>
</comment>
<dbReference type="PANTHER" id="PTHR10430:SF16">
    <property type="entry name" value="PEROXIREDOXIN-5, MITOCHONDRIAL"/>
    <property type="match status" value="1"/>
</dbReference>
<evidence type="ECO:0000256" key="1">
    <source>
        <dbReference type="ARBA" id="ARBA00001711"/>
    </source>
</evidence>
<proteinExistence type="inferred from homology"/>
<dbReference type="PROSITE" id="PS51352">
    <property type="entry name" value="THIOREDOXIN_2"/>
    <property type="match status" value="1"/>
</dbReference>
<comment type="function">
    <text evidence="7">Thiol-specific peroxidase that catalyzes the reduction of hydrogen peroxide and organic hydroperoxides to water and alcohols, respectively. Plays a role in cell protection against oxidative stress by detoxifying peroxides.</text>
</comment>
<comment type="catalytic activity">
    <reaction evidence="1">
        <text>[glutaredoxin]-dithiol + a hydroperoxide = [glutaredoxin]-disulfide + an alcohol + H2O</text>
        <dbReference type="Rhea" id="RHEA:62624"/>
        <dbReference type="Rhea" id="RHEA-COMP:10729"/>
        <dbReference type="Rhea" id="RHEA-COMP:10730"/>
        <dbReference type="ChEBI" id="CHEBI:15377"/>
        <dbReference type="ChEBI" id="CHEBI:29950"/>
        <dbReference type="ChEBI" id="CHEBI:30879"/>
        <dbReference type="ChEBI" id="CHEBI:35924"/>
        <dbReference type="ChEBI" id="CHEBI:50058"/>
        <dbReference type="EC" id="1.11.1.25"/>
    </reaction>
</comment>
<dbReference type="InterPro" id="IPR037944">
    <property type="entry name" value="PRX5-like"/>
</dbReference>
<dbReference type="InterPro" id="IPR013740">
    <property type="entry name" value="Redoxin"/>
</dbReference>
<accession>A0ABP0VVA8</accession>
<evidence type="ECO:0000256" key="3">
    <source>
        <dbReference type="ARBA" id="ARBA00013016"/>
    </source>
</evidence>
<sequence length="283" mass="29325">MAVVMSTIASAKTVAAIAISFSTNKSFASSSISSCSSCSCSSSFTISALPSRSLRLQSAAVTAAAARKNSSLQLCLGFSDSVAFGGSFSGALRSSVPSKLNRCGSKLLLTGAVKIFAIAVGEKLPEAELAFLDEEENVHTVKVSELSRGKKLVLFAVPGAFTPTCSQKHLPGFVEKAQELRDAGVDTIACVSVNDVFVMKAWGESVGVTADKVLLFADGLGKFTKALGATLDLTDKPSGLGIRSRRYALLAEDGVVKSLNMEEGGAFTVSGPQEILKALKAVV</sequence>
<feature type="domain" description="Thioredoxin" evidence="8">
    <location>
        <begin position="118"/>
        <end position="283"/>
    </location>
</feature>
<dbReference type="PANTHER" id="PTHR10430">
    <property type="entry name" value="PEROXIREDOXIN"/>
    <property type="match status" value="1"/>
</dbReference>
<keyword evidence="4 7" id="KW-0575">Peroxidase</keyword>
<keyword evidence="10" id="KW-1185">Reference proteome</keyword>
<evidence type="ECO:0000256" key="6">
    <source>
        <dbReference type="ARBA" id="ARBA00023002"/>
    </source>
</evidence>
<evidence type="ECO:0000256" key="5">
    <source>
        <dbReference type="ARBA" id="ARBA00022862"/>
    </source>
</evidence>
<keyword evidence="5 7" id="KW-0049">Antioxidant</keyword>
<evidence type="ECO:0000256" key="4">
    <source>
        <dbReference type="ARBA" id="ARBA00022559"/>
    </source>
</evidence>
<gene>
    <name evidence="9" type="ORF">CSSPJE1EN1_LOCUS3344</name>
</gene>
<dbReference type="Proteomes" id="UP001497444">
    <property type="component" value="Chromosome 11"/>
</dbReference>
<organism evidence="9 10">
    <name type="scientific">Sphagnum jensenii</name>
    <dbReference type="NCBI Taxonomy" id="128206"/>
    <lineage>
        <taxon>Eukaryota</taxon>
        <taxon>Viridiplantae</taxon>
        <taxon>Streptophyta</taxon>
        <taxon>Embryophyta</taxon>
        <taxon>Bryophyta</taxon>
        <taxon>Sphagnophytina</taxon>
        <taxon>Sphagnopsida</taxon>
        <taxon>Sphagnales</taxon>
        <taxon>Sphagnaceae</taxon>
        <taxon>Sphagnum</taxon>
    </lineage>
</organism>
<evidence type="ECO:0000256" key="2">
    <source>
        <dbReference type="ARBA" id="ARBA00010505"/>
    </source>
</evidence>
<dbReference type="InterPro" id="IPR036249">
    <property type="entry name" value="Thioredoxin-like_sf"/>
</dbReference>
<dbReference type="InterPro" id="IPR013766">
    <property type="entry name" value="Thioredoxin_domain"/>
</dbReference>
<reference evidence="9" key="1">
    <citation type="submission" date="2024-02" db="EMBL/GenBank/DDBJ databases">
        <authorList>
            <consortium name="ELIXIR-Norway"/>
            <consortium name="Elixir Norway"/>
        </authorList>
    </citation>
    <scope>NUCLEOTIDE SEQUENCE</scope>
</reference>
<evidence type="ECO:0000256" key="7">
    <source>
        <dbReference type="RuleBase" id="RU366011"/>
    </source>
</evidence>
<keyword evidence="6 7" id="KW-0560">Oxidoreductase</keyword>
<dbReference type="SUPFAM" id="SSF52833">
    <property type="entry name" value="Thioredoxin-like"/>
    <property type="match status" value="1"/>
</dbReference>
<dbReference type="Pfam" id="PF08534">
    <property type="entry name" value="Redoxin"/>
    <property type="match status" value="1"/>
</dbReference>
<dbReference type="EC" id="1.11.1.25" evidence="3 7"/>
<evidence type="ECO:0000313" key="10">
    <source>
        <dbReference type="Proteomes" id="UP001497444"/>
    </source>
</evidence>
<keyword evidence="7" id="KW-0676">Redox-active center</keyword>
<dbReference type="Gene3D" id="3.40.30.10">
    <property type="entry name" value="Glutaredoxin"/>
    <property type="match status" value="1"/>
</dbReference>
<evidence type="ECO:0000259" key="8">
    <source>
        <dbReference type="PROSITE" id="PS51352"/>
    </source>
</evidence>